<accession>A0A9Q0FY91</accession>
<dbReference type="PRINTS" id="PR00339">
    <property type="entry name" value="PCNACYCLIN"/>
</dbReference>
<dbReference type="SUPFAM" id="SSF55979">
    <property type="entry name" value="DNA clamp"/>
    <property type="match status" value="1"/>
</dbReference>
<evidence type="ECO:0000256" key="5">
    <source>
        <dbReference type="ARBA" id="ARBA00023242"/>
    </source>
</evidence>
<dbReference type="Pfam" id="PF02747">
    <property type="entry name" value="PCNA_C"/>
    <property type="match status" value="1"/>
</dbReference>
<protein>
    <recommendedName>
        <fullName evidence="6">Proliferating cell nuclear antigen PCNA C-terminal domain-containing protein</fullName>
    </recommendedName>
</protein>
<dbReference type="GO" id="GO:0043626">
    <property type="term" value="C:PCNA complex"/>
    <property type="evidence" value="ECO:0007669"/>
    <property type="project" value="TreeGrafter"/>
</dbReference>
<evidence type="ECO:0000256" key="2">
    <source>
        <dbReference type="ARBA" id="ARBA00010462"/>
    </source>
</evidence>
<dbReference type="GO" id="GO:0003677">
    <property type="term" value="F:DNA binding"/>
    <property type="evidence" value="ECO:0007669"/>
    <property type="project" value="UniProtKB-KW"/>
</dbReference>
<organism evidence="7 8">
    <name type="scientific">Turnera subulata</name>
    <dbReference type="NCBI Taxonomy" id="218843"/>
    <lineage>
        <taxon>Eukaryota</taxon>
        <taxon>Viridiplantae</taxon>
        <taxon>Streptophyta</taxon>
        <taxon>Embryophyta</taxon>
        <taxon>Tracheophyta</taxon>
        <taxon>Spermatophyta</taxon>
        <taxon>Magnoliopsida</taxon>
        <taxon>eudicotyledons</taxon>
        <taxon>Gunneridae</taxon>
        <taxon>Pentapetalae</taxon>
        <taxon>rosids</taxon>
        <taxon>fabids</taxon>
        <taxon>Malpighiales</taxon>
        <taxon>Passifloraceae</taxon>
        <taxon>Turnera</taxon>
    </lineage>
</organism>
<name>A0A9Q0FY91_9ROSI</name>
<evidence type="ECO:0000313" key="8">
    <source>
        <dbReference type="Proteomes" id="UP001141552"/>
    </source>
</evidence>
<dbReference type="Gene3D" id="3.10.150.10">
    <property type="entry name" value="DNA Polymerase III, subunit A, domain 2"/>
    <property type="match status" value="1"/>
</dbReference>
<dbReference type="PANTHER" id="PTHR11352">
    <property type="entry name" value="PROLIFERATING CELL NUCLEAR ANTIGEN"/>
    <property type="match status" value="1"/>
</dbReference>
<evidence type="ECO:0000259" key="6">
    <source>
        <dbReference type="Pfam" id="PF02747"/>
    </source>
</evidence>
<keyword evidence="4" id="KW-0238">DNA-binding</keyword>
<evidence type="ECO:0000256" key="4">
    <source>
        <dbReference type="ARBA" id="ARBA00023125"/>
    </source>
</evidence>
<dbReference type="AlphaFoldDB" id="A0A9Q0FY91"/>
<evidence type="ECO:0000256" key="1">
    <source>
        <dbReference type="ARBA" id="ARBA00004123"/>
    </source>
</evidence>
<gene>
    <name evidence="7" type="ORF">Tsubulata_050748</name>
</gene>
<dbReference type="Proteomes" id="UP001141552">
    <property type="component" value="Unassembled WGS sequence"/>
</dbReference>
<sequence>VITVREQGVRFSTTGDTGSAGVLVLKQKANVDNPEDARVIEMTEPVSLTFALKYMSSFTRATPLSGTVTISLSSELPAVVEYNVAKMGYIRFYLAPNQKEDEDETNYN</sequence>
<keyword evidence="5" id="KW-0539">Nucleus</keyword>
<proteinExistence type="inferred from homology"/>
<evidence type="ECO:0000256" key="3">
    <source>
        <dbReference type="ARBA" id="ARBA00022705"/>
    </source>
</evidence>
<comment type="caution">
    <text evidence="7">The sequence shown here is derived from an EMBL/GenBank/DDBJ whole genome shotgun (WGS) entry which is preliminary data.</text>
</comment>
<dbReference type="NCBIfam" id="TIGR00590">
    <property type="entry name" value="pcna"/>
    <property type="match status" value="1"/>
</dbReference>
<dbReference type="InterPro" id="IPR022649">
    <property type="entry name" value="Pr_cel_nuc_antig_C"/>
</dbReference>
<evidence type="ECO:0000313" key="7">
    <source>
        <dbReference type="EMBL" id="KAJ4838895.1"/>
    </source>
</evidence>
<dbReference type="GO" id="GO:0006298">
    <property type="term" value="P:mismatch repair"/>
    <property type="evidence" value="ECO:0007669"/>
    <property type="project" value="TreeGrafter"/>
</dbReference>
<dbReference type="OrthoDB" id="1711442at2759"/>
<dbReference type="GO" id="GO:0006275">
    <property type="term" value="P:regulation of DNA replication"/>
    <property type="evidence" value="ECO:0007669"/>
    <property type="project" value="InterPro"/>
</dbReference>
<comment type="subcellular location">
    <subcellularLocation>
        <location evidence="1">Nucleus</location>
    </subcellularLocation>
</comment>
<feature type="non-terminal residue" evidence="7">
    <location>
        <position position="1"/>
    </location>
</feature>
<dbReference type="InterPro" id="IPR000730">
    <property type="entry name" value="Pr_cel_nuc_antig"/>
</dbReference>
<dbReference type="PANTHER" id="PTHR11352:SF0">
    <property type="entry name" value="PROLIFERATING CELL NUCLEAR ANTIGEN"/>
    <property type="match status" value="1"/>
</dbReference>
<dbReference type="EMBL" id="JAKUCV010003452">
    <property type="protein sequence ID" value="KAJ4838895.1"/>
    <property type="molecule type" value="Genomic_DNA"/>
</dbReference>
<feature type="domain" description="Proliferating cell nuclear antigen PCNA C-terminal" evidence="6">
    <location>
        <begin position="1"/>
        <end position="96"/>
    </location>
</feature>
<dbReference type="GO" id="GO:0019985">
    <property type="term" value="P:translesion synthesis"/>
    <property type="evidence" value="ECO:0007669"/>
    <property type="project" value="TreeGrafter"/>
</dbReference>
<reference evidence="7" key="1">
    <citation type="submission" date="2022-02" db="EMBL/GenBank/DDBJ databases">
        <authorList>
            <person name="Henning P.M."/>
            <person name="McCubbin A.G."/>
            <person name="Shore J.S."/>
        </authorList>
    </citation>
    <scope>NUCLEOTIDE SEQUENCE</scope>
    <source>
        <strain evidence="7">F60SS</strain>
        <tissue evidence="7">Leaves</tissue>
    </source>
</reference>
<dbReference type="InterPro" id="IPR046938">
    <property type="entry name" value="DNA_clamp_sf"/>
</dbReference>
<dbReference type="FunFam" id="3.10.150.10:FF:000006">
    <property type="entry name" value="Proliferating cell nuclear antigen"/>
    <property type="match status" value="1"/>
</dbReference>
<dbReference type="GO" id="GO:0030337">
    <property type="term" value="F:DNA polymerase processivity factor activity"/>
    <property type="evidence" value="ECO:0007669"/>
    <property type="project" value="InterPro"/>
</dbReference>
<keyword evidence="3" id="KW-0235">DNA replication</keyword>
<reference evidence="7" key="2">
    <citation type="journal article" date="2023" name="Plants (Basel)">
        <title>Annotation of the Turnera subulata (Passifloraceae) Draft Genome Reveals the S-Locus Evolved after the Divergence of Turneroideae from Passifloroideae in a Stepwise Manner.</title>
        <authorList>
            <person name="Henning P.M."/>
            <person name="Roalson E.H."/>
            <person name="Mir W."/>
            <person name="McCubbin A.G."/>
            <person name="Shore J.S."/>
        </authorList>
    </citation>
    <scope>NUCLEOTIDE SEQUENCE</scope>
    <source>
        <strain evidence="7">F60SS</strain>
    </source>
</reference>
<dbReference type="GO" id="GO:0006272">
    <property type="term" value="P:leading strand elongation"/>
    <property type="evidence" value="ECO:0007669"/>
    <property type="project" value="TreeGrafter"/>
</dbReference>
<keyword evidence="8" id="KW-1185">Reference proteome</keyword>
<comment type="similarity">
    <text evidence="2">Belongs to the PCNA family.</text>
</comment>